<gene>
    <name evidence="2" type="ORF">EVA_09686</name>
</gene>
<dbReference type="PANTHER" id="PTHR41373:SF1">
    <property type="entry name" value="PHOSPHATIDYLGLYCEROL LYSYLTRANSFERASE C-TERMINAL DOMAIN-CONTAINING PROTEIN"/>
    <property type="match status" value="1"/>
</dbReference>
<dbReference type="SUPFAM" id="SSF55729">
    <property type="entry name" value="Acyl-CoA N-acyltransferases (Nat)"/>
    <property type="match status" value="2"/>
</dbReference>
<evidence type="ECO:0000313" key="2">
    <source>
        <dbReference type="EMBL" id="EJX02209.1"/>
    </source>
</evidence>
<organism evidence="2">
    <name type="scientific">gut metagenome</name>
    <dbReference type="NCBI Taxonomy" id="749906"/>
    <lineage>
        <taxon>unclassified sequences</taxon>
        <taxon>metagenomes</taxon>
        <taxon>organismal metagenomes</taxon>
    </lineage>
</organism>
<dbReference type="PANTHER" id="PTHR41373">
    <property type="entry name" value="DUF2156 DOMAIN-CONTAINING PROTEIN"/>
    <property type="match status" value="1"/>
</dbReference>
<protein>
    <submittedName>
        <fullName evidence="2">Uncharacterized conserved protein UCP018688</fullName>
    </submittedName>
</protein>
<accession>J9G5R0</accession>
<comment type="caution">
    <text evidence="2">The sequence shown here is derived from an EMBL/GenBank/DDBJ whole genome shotgun (WGS) entry which is preliminary data.</text>
</comment>
<sequence length="269" mass="31798">MNLMSWRFVYQTELAFHQDWLVFRFKVDNAFAYLPPIGLGDWNDILFEMMADARAHGEEFRLMGVCPHSLERLNETMPDRFVWTSDRNYTDYIYLRESLAQLGGKKLQPKRNHINRFERFYPDYEFSLLTNDDFAECLSLAEKWRSEKEDETVRQGALNEQGSLRFCFENWERLCGRGGVLRVGGKIVAFTYGAGINYDTFDVCMEKADVDYEGAFTMINREFVRSLPDSYIYINREEDLGIEGLRRAKLSYHPHFLLHKHTVKLRTEE</sequence>
<dbReference type="AlphaFoldDB" id="J9G5R0"/>
<dbReference type="PIRSF" id="PIRSF018688">
    <property type="entry name" value="UCP018688"/>
    <property type="match status" value="1"/>
</dbReference>
<dbReference type="InterPro" id="IPR024320">
    <property type="entry name" value="LPG_synthase_C"/>
</dbReference>
<name>J9G5R0_9ZZZZ</name>
<dbReference type="Gene3D" id="3.40.630.30">
    <property type="match status" value="1"/>
</dbReference>
<reference evidence="2" key="1">
    <citation type="journal article" date="2012" name="PLoS ONE">
        <title>Gene sets for utilization of primary and secondary nutrition supplies in the distal gut of endangered iberian lynx.</title>
        <authorList>
            <person name="Alcaide M."/>
            <person name="Messina E."/>
            <person name="Richter M."/>
            <person name="Bargiela R."/>
            <person name="Peplies J."/>
            <person name="Huws S.A."/>
            <person name="Newbold C.J."/>
            <person name="Golyshin P.N."/>
            <person name="Simon M.A."/>
            <person name="Lopez G."/>
            <person name="Yakimov M.M."/>
            <person name="Ferrer M."/>
        </authorList>
    </citation>
    <scope>NUCLEOTIDE SEQUENCE</scope>
</reference>
<dbReference type="InterPro" id="IPR016732">
    <property type="entry name" value="UCP018688"/>
</dbReference>
<evidence type="ECO:0000259" key="1">
    <source>
        <dbReference type="Pfam" id="PF09924"/>
    </source>
</evidence>
<dbReference type="Pfam" id="PF09924">
    <property type="entry name" value="LPG_synthase_C"/>
    <property type="match status" value="1"/>
</dbReference>
<dbReference type="EMBL" id="AMCI01002643">
    <property type="protein sequence ID" value="EJX02209.1"/>
    <property type="molecule type" value="Genomic_DNA"/>
</dbReference>
<proteinExistence type="predicted"/>
<feature type="domain" description="Phosphatidylglycerol lysyltransferase C-terminal" evidence="1">
    <location>
        <begin position="2"/>
        <end position="258"/>
    </location>
</feature>
<dbReference type="InterPro" id="IPR016181">
    <property type="entry name" value="Acyl_CoA_acyltransferase"/>
</dbReference>